<dbReference type="RefSeq" id="XP_018688998.1">
    <property type="nucleotide sequence ID" value="XM_018841289.1"/>
</dbReference>
<dbReference type="SMART" id="SM00506">
    <property type="entry name" value="A1pp"/>
    <property type="match status" value="1"/>
</dbReference>
<reference evidence="3 4" key="1">
    <citation type="submission" date="2016-04" db="EMBL/GenBank/DDBJ databases">
        <title>Draft genome of Fonsecaea erecta CBS 125763.</title>
        <authorList>
            <person name="Weiss V.A."/>
            <person name="Vicente V.A."/>
            <person name="Raittz R.T."/>
            <person name="Moreno L.F."/>
            <person name="De Souza E.M."/>
            <person name="Pedrosa F.O."/>
            <person name="Steffens M.B."/>
            <person name="Faoro H."/>
            <person name="Tadra-Sfeir M.Z."/>
            <person name="Najafzadeh M.J."/>
            <person name="Felipe M.S."/>
            <person name="Teixeira M."/>
            <person name="Sun J."/>
            <person name="Xi L."/>
            <person name="Gomes R."/>
            <person name="De Azevedo C.M."/>
            <person name="Salgado C.G."/>
            <person name="Da Silva M.B."/>
            <person name="Nascimento M.F."/>
            <person name="Queiroz-Telles F."/>
            <person name="Attili D.S."/>
            <person name="Gorbushina A."/>
        </authorList>
    </citation>
    <scope>NUCLEOTIDE SEQUENCE [LARGE SCALE GENOMIC DNA]</scope>
    <source>
        <strain evidence="3 4">CBS 125763</strain>
    </source>
</reference>
<dbReference type="Gene3D" id="3.40.220.10">
    <property type="entry name" value="Leucine Aminopeptidase, subunit E, domain 1"/>
    <property type="match status" value="1"/>
</dbReference>
<proteinExistence type="predicted"/>
<dbReference type="EMBL" id="LVYI01000010">
    <property type="protein sequence ID" value="OAP55631.1"/>
    <property type="molecule type" value="Genomic_DNA"/>
</dbReference>
<comment type="caution">
    <text evidence="3">The sequence shown here is derived from an EMBL/GenBank/DDBJ whole genome shotgun (WGS) entry which is preliminary data.</text>
</comment>
<evidence type="ECO:0000259" key="2">
    <source>
        <dbReference type="PROSITE" id="PS51154"/>
    </source>
</evidence>
<evidence type="ECO:0000256" key="1">
    <source>
        <dbReference type="SAM" id="MobiDB-lite"/>
    </source>
</evidence>
<dbReference type="CDD" id="cd02908">
    <property type="entry name" value="Macro_OAADPr_deacetylase"/>
    <property type="match status" value="1"/>
</dbReference>
<feature type="domain" description="Macro" evidence="2">
    <location>
        <begin position="36"/>
        <end position="216"/>
    </location>
</feature>
<dbReference type="PANTHER" id="PTHR11106:SF27">
    <property type="entry name" value="MACRO DOMAIN-CONTAINING PROTEIN"/>
    <property type="match status" value="1"/>
</dbReference>
<gene>
    <name evidence="3" type="ORF">AYL99_09783</name>
</gene>
<evidence type="ECO:0000313" key="3">
    <source>
        <dbReference type="EMBL" id="OAP55631.1"/>
    </source>
</evidence>
<dbReference type="Pfam" id="PF01661">
    <property type="entry name" value="Macro"/>
    <property type="match status" value="1"/>
</dbReference>
<sequence length="325" mass="34789">MTFAPLSSANPLLLQDIPTLSVLYARGQLHPNTEGIDLPVPDQVLNDKICAVQADITTIKTDAIVNAANRYLRPGSGVNGSIQRAAGPELAEECSTLGTCPTGSARITNGYNLPATKVIHAVGPVFRDHQLSEPLLRSAYRSALNVAVDNGCRTVAFPAISTGIFGYPGQDAAECAISEVRAFLEGPKGSLLDKVIFCLFVHNDVVLYSRQLPIFFPPTDLDLSHGGEYGFDTVDRNKENNEPTNGQNALEPEDAETSPVRRQFTRSEISRLQLDGANDEPAHAEGNNMVDDKKDASLQTNDVGPSGKVSTKFCTSSTFSVTNAG</sequence>
<dbReference type="GeneID" id="30013951"/>
<dbReference type="STRING" id="1367422.A0A178Z814"/>
<dbReference type="InterPro" id="IPR043472">
    <property type="entry name" value="Macro_dom-like"/>
</dbReference>
<dbReference type="PROSITE" id="PS51154">
    <property type="entry name" value="MACRO"/>
    <property type="match status" value="1"/>
</dbReference>
<dbReference type="OrthoDB" id="6077599at2759"/>
<evidence type="ECO:0000313" key="4">
    <source>
        <dbReference type="Proteomes" id="UP000078343"/>
    </source>
</evidence>
<dbReference type="InterPro" id="IPR002589">
    <property type="entry name" value="Macro_dom"/>
</dbReference>
<dbReference type="SUPFAM" id="SSF52949">
    <property type="entry name" value="Macro domain-like"/>
    <property type="match status" value="1"/>
</dbReference>
<organism evidence="3 4">
    <name type="scientific">Fonsecaea erecta</name>
    <dbReference type="NCBI Taxonomy" id="1367422"/>
    <lineage>
        <taxon>Eukaryota</taxon>
        <taxon>Fungi</taxon>
        <taxon>Dikarya</taxon>
        <taxon>Ascomycota</taxon>
        <taxon>Pezizomycotina</taxon>
        <taxon>Eurotiomycetes</taxon>
        <taxon>Chaetothyriomycetidae</taxon>
        <taxon>Chaetothyriales</taxon>
        <taxon>Herpotrichiellaceae</taxon>
        <taxon>Fonsecaea</taxon>
    </lineage>
</organism>
<name>A0A178Z814_9EURO</name>
<protein>
    <recommendedName>
        <fullName evidence="2">Macro domain-containing protein</fullName>
    </recommendedName>
</protein>
<accession>A0A178Z814</accession>
<dbReference type="PANTHER" id="PTHR11106">
    <property type="entry name" value="GANGLIOSIDE INDUCED DIFFERENTIATION ASSOCIATED PROTEIN 2-RELATED"/>
    <property type="match status" value="1"/>
</dbReference>
<dbReference type="AlphaFoldDB" id="A0A178Z814"/>
<keyword evidence="4" id="KW-1185">Reference proteome</keyword>
<feature type="region of interest" description="Disordered" evidence="1">
    <location>
        <begin position="236"/>
        <end position="311"/>
    </location>
</feature>
<feature type="compositionally biased region" description="Polar residues" evidence="1">
    <location>
        <begin position="297"/>
        <end position="311"/>
    </location>
</feature>
<dbReference type="Proteomes" id="UP000078343">
    <property type="component" value="Unassembled WGS sequence"/>
</dbReference>